<protein>
    <recommendedName>
        <fullName evidence="4">Integral membrane protein</fullName>
    </recommendedName>
</protein>
<dbReference type="PANTHER" id="PTHR42305">
    <property type="entry name" value="MEMBRANE PROTEIN RV1733C-RELATED"/>
    <property type="match status" value="1"/>
</dbReference>
<evidence type="ECO:0000256" key="1">
    <source>
        <dbReference type="SAM" id="Phobius"/>
    </source>
</evidence>
<keyword evidence="1" id="KW-0472">Membrane</keyword>
<name>A0A2T7T8Q4_9ACTN</name>
<dbReference type="OrthoDB" id="4213157at2"/>
<sequence>MRTSRKFWRWRRNPLKRGTDRAEAWAVLISGLLLVVGAPLAGVATGMSVAASGPRLPADWYSVSAVLTQKAPAPAPADEVSRSDQVRATVEWRTADGSRRRGLAWVMPNTPAGRHTIVWLDGTDRIRDSPHRGLQMRALAFGTLAATGTAALATAGFVLVHVRLARRRESQWDREWREVGPKWRPHRT</sequence>
<feature type="transmembrane region" description="Helical" evidence="1">
    <location>
        <begin position="138"/>
        <end position="160"/>
    </location>
</feature>
<proteinExistence type="predicted"/>
<accession>A0A2T7T8Q4</accession>
<keyword evidence="3" id="KW-1185">Reference proteome</keyword>
<evidence type="ECO:0008006" key="4">
    <source>
        <dbReference type="Google" id="ProtNLM"/>
    </source>
</evidence>
<evidence type="ECO:0000313" key="3">
    <source>
        <dbReference type="Proteomes" id="UP000245992"/>
    </source>
</evidence>
<organism evidence="2 3">
    <name type="scientific">Streptomyces scopuliridis RB72</name>
    <dbReference type="NCBI Taxonomy" id="1440053"/>
    <lineage>
        <taxon>Bacteria</taxon>
        <taxon>Bacillati</taxon>
        <taxon>Actinomycetota</taxon>
        <taxon>Actinomycetes</taxon>
        <taxon>Kitasatosporales</taxon>
        <taxon>Streptomycetaceae</taxon>
        <taxon>Streptomyces</taxon>
    </lineage>
</organism>
<gene>
    <name evidence="2" type="ORF">Y717_02765</name>
</gene>
<dbReference type="RefSeq" id="WP_030353994.1">
    <property type="nucleotide sequence ID" value="NZ_AZSP01000137.1"/>
</dbReference>
<dbReference type="STRING" id="1440053.GCA_000718095_05006"/>
<dbReference type="Proteomes" id="UP000245992">
    <property type="component" value="Unassembled WGS sequence"/>
</dbReference>
<keyword evidence="1" id="KW-1133">Transmembrane helix</keyword>
<dbReference type="AlphaFoldDB" id="A0A2T7T8Q4"/>
<comment type="caution">
    <text evidence="2">The sequence shown here is derived from an EMBL/GenBank/DDBJ whole genome shotgun (WGS) entry which is preliminary data.</text>
</comment>
<dbReference type="EMBL" id="AZSP01000137">
    <property type="protein sequence ID" value="PVE11492.1"/>
    <property type="molecule type" value="Genomic_DNA"/>
</dbReference>
<reference evidence="2 3" key="1">
    <citation type="submission" date="2013-12" db="EMBL/GenBank/DDBJ databases">
        <title>Annotated genome of Streptomyces scopuliridis.</title>
        <authorList>
            <person name="Olson J.B."/>
        </authorList>
    </citation>
    <scope>NUCLEOTIDE SEQUENCE [LARGE SCALE GENOMIC DNA]</scope>
    <source>
        <strain evidence="2 3">RB72</strain>
    </source>
</reference>
<keyword evidence="1" id="KW-0812">Transmembrane</keyword>
<evidence type="ECO:0000313" key="2">
    <source>
        <dbReference type="EMBL" id="PVE11492.1"/>
    </source>
</evidence>
<dbReference type="InterPro" id="IPR039708">
    <property type="entry name" value="MT1774/Rv1733c-like"/>
</dbReference>
<dbReference type="PANTHER" id="PTHR42305:SF1">
    <property type="entry name" value="MEMBRANE PROTEIN RV1733C-RELATED"/>
    <property type="match status" value="1"/>
</dbReference>